<protein>
    <submittedName>
        <fullName evidence="2">Uncharacterized protein</fullName>
    </submittedName>
</protein>
<reference evidence="2 3" key="1">
    <citation type="journal article" date="2019" name="Sci. Rep.">
        <title>Orb-weaving spider Araneus ventricosus genome elucidates the spidroin gene catalogue.</title>
        <authorList>
            <person name="Kono N."/>
            <person name="Nakamura H."/>
            <person name="Ohtoshi R."/>
            <person name="Moran D.A.P."/>
            <person name="Shinohara A."/>
            <person name="Yoshida Y."/>
            <person name="Fujiwara M."/>
            <person name="Mori M."/>
            <person name="Tomita M."/>
            <person name="Arakawa K."/>
        </authorList>
    </citation>
    <scope>NUCLEOTIDE SEQUENCE [LARGE SCALE GENOMIC DNA]</scope>
</reference>
<feature type="signal peptide" evidence="1">
    <location>
        <begin position="1"/>
        <end position="25"/>
    </location>
</feature>
<evidence type="ECO:0000256" key="1">
    <source>
        <dbReference type="SAM" id="SignalP"/>
    </source>
</evidence>
<organism evidence="2 3">
    <name type="scientific">Araneus ventricosus</name>
    <name type="common">Orbweaver spider</name>
    <name type="synonym">Epeira ventricosa</name>
    <dbReference type="NCBI Taxonomy" id="182803"/>
    <lineage>
        <taxon>Eukaryota</taxon>
        <taxon>Metazoa</taxon>
        <taxon>Ecdysozoa</taxon>
        <taxon>Arthropoda</taxon>
        <taxon>Chelicerata</taxon>
        <taxon>Arachnida</taxon>
        <taxon>Araneae</taxon>
        <taxon>Araneomorphae</taxon>
        <taxon>Entelegynae</taxon>
        <taxon>Araneoidea</taxon>
        <taxon>Araneidae</taxon>
        <taxon>Araneus</taxon>
    </lineage>
</organism>
<dbReference type="EMBL" id="BGPR01016980">
    <property type="protein sequence ID" value="GBN74765.1"/>
    <property type="molecule type" value="Genomic_DNA"/>
</dbReference>
<sequence length="97" mass="10875">MARHTTTENGVIILLLIFFISLVNCESAGTKLGYKPGTFKDFVSEKTRGKEQLFDTLFCIFNSIDTGTSQTSLQAKDDGRPKSPEYRCEIFTPIKCD</sequence>
<keyword evidence="1" id="KW-0732">Signal</keyword>
<gene>
    <name evidence="2" type="ORF">AVEN_222402_1</name>
</gene>
<comment type="caution">
    <text evidence="2">The sequence shown here is derived from an EMBL/GenBank/DDBJ whole genome shotgun (WGS) entry which is preliminary data.</text>
</comment>
<accession>A0A4Y2RIN3</accession>
<dbReference type="AlphaFoldDB" id="A0A4Y2RIN3"/>
<evidence type="ECO:0000313" key="2">
    <source>
        <dbReference type="EMBL" id="GBN74765.1"/>
    </source>
</evidence>
<dbReference type="Proteomes" id="UP000499080">
    <property type="component" value="Unassembled WGS sequence"/>
</dbReference>
<name>A0A4Y2RIN3_ARAVE</name>
<keyword evidence="3" id="KW-1185">Reference proteome</keyword>
<evidence type="ECO:0000313" key="3">
    <source>
        <dbReference type="Proteomes" id="UP000499080"/>
    </source>
</evidence>
<feature type="chain" id="PRO_5021264311" evidence="1">
    <location>
        <begin position="26"/>
        <end position="97"/>
    </location>
</feature>
<proteinExistence type="predicted"/>